<keyword evidence="4 6" id="KW-1133">Transmembrane helix</keyword>
<dbReference type="RefSeq" id="WP_057801866.1">
    <property type="nucleotide sequence ID" value="NZ_AZDV01000006.1"/>
</dbReference>
<sequence length="539" mass="58106">MPETTTKKRKLIQYANGRSLEEINGTVEVPHNISFMKALFMYSGPGALVAVGYMDPGNWSTSITGGQNFQYLLMSVILISSLVAMLLQYMAAKLGIVSQMDLAQAIRARTSKALGIVLWIMTEFAIMATDIAEVIGAAIALYLLFHIPLIIAVFITVFDVLLLLLLTKIGFRKIEAIVVCLIMVILVVFAYQVALSNPNWGGVFAGLIPTGKTFAESPTVGGSNPLQGALGIIGATVMPHNLYLHSAISQTRKIDHHSEKDIARTVRFASWDSNIQLTLAFFVNALLLIMGVAVFKSGAVKDPSFFGLFQALSDTSTMSNGLLASVAKTGILSTLFAVALLASGQNSTITGTLTGQVIMEGFVHMRMPLWLRRLVTRLISVIPVLICVSMTSGKSAIDEHVALNDLMNNSQVFLAFALPFSMLPLLMMTDSKLEMGKFKNSLWVKALGWLSVIGLTVLNMQGLPDQIAGFFGDNPTAAQTATANVIADGLIVIILALLLWTIVELHHGNKKLAAHLKAEGQPSAVEAAMTEGVDNHEED</sequence>
<proteinExistence type="predicted"/>
<reference evidence="7 8" key="1">
    <citation type="journal article" date="2015" name="Genome Announc.">
        <title>Expanding the biotechnology potential of lactobacilli through comparative genomics of 213 strains and associated genera.</title>
        <authorList>
            <person name="Sun Z."/>
            <person name="Harris H.M."/>
            <person name="McCann A."/>
            <person name="Guo C."/>
            <person name="Argimon S."/>
            <person name="Zhang W."/>
            <person name="Yang X."/>
            <person name="Jeffery I.B."/>
            <person name="Cooney J.C."/>
            <person name="Kagawa T.F."/>
            <person name="Liu W."/>
            <person name="Song Y."/>
            <person name="Salvetti E."/>
            <person name="Wrobel A."/>
            <person name="Rasinkangas P."/>
            <person name="Parkhill J."/>
            <person name="Rea M.C."/>
            <person name="O'Sullivan O."/>
            <person name="Ritari J."/>
            <person name="Douillard F.P."/>
            <person name="Paul Ross R."/>
            <person name="Yang R."/>
            <person name="Briner A.E."/>
            <person name="Felis G.E."/>
            <person name="de Vos W.M."/>
            <person name="Barrangou R."/>
            <person name="Klaenhammer T.R."/>
            <person name="Caufield P.W."/>
            <person name="Cui Y."/>
            <person name="Zhang H."/>
            <person name="O'Toole P.W."/>
        </authorList>
    </citation>
    <scope>NUCLEOTIDE SEQUENCE [LARGE SCALE GENOMIC DNA]</scope>
    <source>
        <strain evidence="7 8">DSM 19394</strain>
    </source>
</reference>
<feature type="transmembrane region" description="Helical" evidence="6">
    <location>
        <begin position="176"/>
        <end position="194"/>
    </location>
</feature>
<dbReference type="NCBIfam" id="NF037982">
    <property type="entry name" value="Nramp_1"/>
    <property type="match status" value="1"/>
</dbReference>
<feature type="transmembrane region" description="Helical" evidence="6">
    <location>
        <begin position="38"/>
        <end position="54"/>
    </location>
</feature>
<feature type="transmembrane region" description="Helical" evidence="6">
    <location>
        <begin position="275"/>
        <end position="295"/>
    </location>
</feature>
<feature type="transmembrane region" description="Helical" evidence="6">
    <location>
        <begin position="374"/>
        <end position="392"/>
    </location>
</feature>
<keyword evidence="5 6" id="KW-0472">Membrane</keyword>
<dbReference type="PANTHER" id="PTHR11706:SF33">
    <property type="entry name" value="NATURAL RESISTANCE-ASSOCIATED MACROPHAGE PROTEIN 2"/>
    <property type="match status" value="1"/>
</dbReference>
<name>A0A0R1LVG6_9LACO</name>
<dbReference type="PRINTS" id="PR00447">
    <property type="entry name" value="NATRESASSCMP"/>
</dbReference>
<comment type="subcellular location">
    <subcellularLocation>
        <location evidence="1">Membrane</location>
        <topology evidence="1">Multi-pass membrane protein</topology>
    </subcellularLocation>
</comment>
<dbReference type="EMBL" id="AZDV01000006">
    <property type="protein sequence ID" value="KRK95591.1"/>
    <property type="molecule type" value="Genomic_DNA"/>
</dbReference>
<keyword evidence="3 6" id="KW-0812">Transmembrane</keyword>
<accession>A0A0R1LVG6</accession>
<evidence type="ECO:0000256" key="2">
    <source>
        <dbReference type="ARBA" id="ARBA00022448"/>
    </source>
</evidence>
<evidence type="ECO:0000256" key="3">
    <source>
        <dbReference type="ARBA" id="ARBA00022692"/>
    </source>
</evidence>
<feature type="transmembrane region" description="Helical" evidence="6">
    <location>
        <begin position="138"/>
        <end position="164"/>
    </location>
</feature>
<evidence type="ECO:0000313" key="7">
    <source>
        <dbReference type="EMBL" id="KRK95591.1"/>
    </source>
</evidence>
<dbReference type="InterPro" id="IPR001046">
    <property type="entry name" value="NRAMP_fam"/>
</dbReference>
<dbReference type="PATRIC" id="fig|1423715.3.peg.6"/>
<keyword evidence="8" id="KW-1185">Reference proteome</keyword>
<dbReference type="GO" id="GO:0034755">
    <property type="term" value="P:iron ion transmembrane transport"/>
    <property type="evidence" value="ECO:0007669"/>
    <property type="project" value="TreeGrafter"/>
</dbReference>
<feature type="transmembrane region" description="Helical" evidence="6">
    <location>
        <begin position="412"/>
        <end position="430"/>
    </location>
</feature>
<dbReference type="STRING" id="1423715.FD25_GL000006"/>
<gene>
    <name evidence="7" type="ORF">FD25_GL000006</name>
</gene>
<feature type="transmembrane region" description="Helical" evidence="6">
    <location>
        <begin position="113"/>
        <end position="132"/>
    </location>
</feature>
<dbReference type="Pfam" id="PF01566">
    <property type="entry name" value="Nramp"/>
    <property type="match status" value="1"/>
</dbReference>
<dbReference type="NCBIfam" id="TIGR01197">
    <property type="entry name" value="nramp"/>
    <property type="match status" value="1"/>
</dbReference>
<feature type="transmembrane region" description="Helical" evidence="6">
    <location>
        <begin position="69"/>
        <end position="92"/>
    </location>
</feature>
<evidence type="ECO:0000256" key="5">
    <source>
        <dbReference type="ARBA" id="ARBA00023136"/>
    </source>
</evidence>
<dbReference type="PANTHER" id="PTHR11706">
    <property type="entry name" value="SOLUTE CARRIER PROTEIN FAMILY 11 MEMBER"/>
    <property type="match status" value="1"/>
</dbReference>
<feature type="transmembrane region" description="Helical" evidence="6">
    <location>
        <begin position="442"/>
        <end position="461"/>
    </location>
</feature>
<dbReference type="Proteomes" id="UP000051955">
    <property type="component" value="Unassembled WGS sequence"/>
</dbReference>
<evidence type="ECO:0000313" key="8">
    <source>
        <dbReference type="Proteomes" id="UP000051955"/>
    </source>
</evidence>
<dbReference type="NCBIfam" id="NF001923">
    <property type="entry name" value="PRK00701.1"/>
    <property type="match status" value="1"/>
</dbReference>
<dbReference type="GO" id="GO:0005384">
    <property type="term" value="F:manganese ion transmembrane transporter activity"/>
    <property type="evidence" value="ECO:0007669"/>
    <property type="project" value="TreeGrafter"/>
</dbReference>
<dbReference type="AlphaFoldDB" id="A0A0R1LVG6"/>
<dbReference type="GO" id="GO:0015086">
    <property type="term" value="F:cadmium ion transmembrane transporter activity"/>
    <property type="evidence" value="ECO:0007669"/>
    <property type="project" value="TreeGrafter"/>
</dbReference>
<feature type="transmembrane region" description="Helical" evidence="6">
    <location>
        <begin position="481"/>
        <end position="503"/>
    </location>
</feature>
<organism evidence="7 8">
    <name type="scientific">Levilactobacillus acidifarinae DSM 19394 = JCM 15949</name>
    <dbReference type="NCBI Taxonomy" id="1423715"/>
    <lineage>
        <taxon>Bacteria</taxon>
        <taxon>Bacillati</taxon>
        <taxon>Bacillota</taxon>
        <taxon>Bacilli</taxon>
        <taxon>Lactobacillales</taxon>
        <taxon>Lactobacillaceae</taxon>
        <taxon>Levilactobacillus</taxon>
    </lineage>
</organism>
<protein>
    <submittedName>
        <fullName evidence="7">Manganese transporter NRAMP</fullName>
    </submittedName>
</protein>
<evidence type="ECO:0000256" key="1">
    <source>
        <dbReference type="ARBA" id="ARBA00004141"/>
    </source>
</evidence>
<dbReference type="GO" id="GO:0005886">
    <property type="term" value="C:plasma membrane"/>
    <property type="evidence" value="ECO:0007669"/>
    <property type="project" value="TreeGrafter"/>
</dbReference>
<evidence type="ECO:0000256" key="6">
    <source>
        <dbReference type="SAM" id="Phobius"/>
    </source>
</evidence>
<evidence type="ECO:0000256" key="4">
    <source>
        <dbReference type="ARBA" id="ARBA00022989"/>
    </source>
</evidence>
<keyword evidence="2" id="KW-0813">Transport</keyword>
<comment type="caution">
    <text evidence="7">The sequence shown here is derived from an EMBL/GenBank/DDBJ whole genome shotgun (WGS) entry which is preliminary data.</text>
</comment>
<dbReference type="OrthoDB" id="9787548at2"/>